<dbReference type="EMBL" id="JABBWG010000019">
    <property type="protein sequence ID" value="KAG1815250.1"/>
    <property type="molecule type" value="Genomic_DNA"/>
</dbReference>
<dbReference type="Proteomes" id="UP000807769">
    <property type="component" value="Unassembled WGS sequence"/>
</dbReference>
<reference evidence="1" key="1">
    <citation type="journal article" date="2020" name="New Phytol.">
        <title>Comparative genomics reveals dynamic genome evolution in host specialist ectomycorrhizal fungi.</title>
        <authorList>
            <person name="Lofgren L.A."/>
            <person name="Nguyen N.H."/>
            <person name="Vilgalys R."/>
            <person name="Ruytinx J."/>
            <person name="Liao H.L."/>
            <person name="Branco S."/>
            <person name="Kuo A."/>
            <person name="LaButti K."/>
            <person name="Lipzen A."/>
            <person name="Andreopoulos W."/>
            <person name="Pangilinan J."/>
            <person name="Riley R."/>
            <person name="Hundley H."/>
            <person name="Na H."/>
            <person name="Barry K."/>
            <person name="Grigoriev I.V."/>
            <person name="Stajich J.E."/>
            <person name="Kennedy P.G."/>
        </authorList>
    </citation>
    <scope>NUCLEOTIDE SEQUENCE</scope>
    <source>
        <strain evidence="1">MN1</strain>
    </source>
</reference>
<dbReference type="GeneID" id="64635646"/>
<sequence>MAPSSPYVQAANMGCCGAVPVSYLIFALVATAKGSTIGDIPQKPVDILARVGIREWCTVDIDWTCTKGHFNTTWKSPMKVTKGQHWGNHVKAKCKSRISKSVFFYVAVDIEVEVEMKFLMSRREALRDGDNEAWNIYWMQITVIDASRDRNFSDDKEAKRSSWSFQMDGQRAPKEAIKADLANDGALVIKPSLIGVMVDPKRMRNNGKKHARLSNQRKL</sequence>
<name>A0A9P7E9M5_9AGAM</name>
<comment type="caution">
    <text evidence="1">The sequence shown here is derived from an EMBL/GenBank/DDBJ whole genome shotgun (WGS) entry which is preliminary data.</text>
</comment>
<evidence type="ECO:0000313" key="1">
    <source>
        <dbReference type="EMBL" id="KAG1815250.1"/>
    </source>
</evidence>
<dbReference type="RefSeq" id="XP_041192387.1">
    <property type="nucleotide sequence ID" value="XM_041341630.1"/>
</dbReference>
<gene>
    <name evidence="1" type="ORF">BJ212DRAFT_1508039</name>
</gene>
<dbReference type="AlphaFoldDB" id="A0A9P7E9M5"/>
<proteinExistence type="predicted"/>
<organism evidence="1 2">
    <name type="scientific">Suillus subaureus</name>
    <dbReference type="NCBI Taxonomy" id="48587"/>
    <lineage>
        <taxon>Eukaryota</taxon>
        <taxon>Fungi</taxon>
        <taxon>Dikarya</taxon>
        <taxon>Basidiomycota</taxon>
        <taxon>Agaricomycotina</taxon>
        <taxon>Agaricomycetes</taxon>
        <taxon>Agaricomycetidae</taxon>
        <taxon>Boletales</taxon>
        <taxon>Suillineae</taxon>
        <taxon>Suillaceae</taxon>
        <taxon>Suillus</taxon>
    </lineage>
</organism>
<keyword evidence="2" id="KW-1185">Reference proteome</keyword>
<evidence type="ECO:0000313" key="2">
    <source>
        <dbReference type="Proteomes" id="UP000807769"/>
    </source>
</evidence>
<protein>
    <submittedName>
        <fullName evidence="1">Uncharacterized protein</fullName>
    </submittedName>
</protein>
<accession>A0A9P7E9M5</accession>